<name>A0A558EB94_9RHOO</name>
<comment type="caution">
    <text evidence="2">The sequence shown here is derived from an EMBL/GenBank/DDBJ whole genome shotgun (WGS) entry which is preliminary data.</text>
</comment>
<dbReference type="Gene3D" id="1.10.12.10">
    <property type="entry name" value="Lyase 2-enoyl-coa Hydratase, Chain A, domain 2"/>
    <property type="match status" value="1"/>
</dbReference>
<dbReference type="SUPFAM" id="SSF52096">
    <property type="entry name" value="ClpP/crotonase"/>
    <property type="match status" value="1"/>
</dbReference>
<organism evidence="2 3">
    <name type="scientific">Denitromonas halophila</name>
    <dbReference type="NCBI Taxonomy" id="1629404"/>
    <lineage>
        <taxon>Bacteria</taxon>
        <taxon>Pseudomonadati</taxon>
        <taxon>Pseudomonadota</taxon>
        <taxon>Betaproteobacteria</taxon>
        <taxon>Rhodocyclales</taxon>
        <taxon>Zoogloeaceae</taxon>
        <taxon>Denitromonas</taxon>
    </lineage>
</organism>
<gene>
    <name evidence="2" type="ORF">FHP89_13565</name>
</gene>
<accession>A0A558EB94</accession>
<dbReference type="InterPro" id="IPR001753">
    <property type="entry name" value="Enoyl-CoA_hydra/iso"/>
</dbReference>
<dbReference type="Proteomes" id="UP000318349">
    <property type="component" value="Unassembled WGS sequence"/>
</dbReference>
<dbReference type="InterPro" id="IPR014748">
    <property type="entry name" value="Enoyl-CoA_hydra_C"/>
</dbReference>
<evidence type="ECO:0000313" key="3">
    <source>
        <dbReference type="Proteomes" id="UP000318349"/>
    </source>
</evidence>
<dbReference type="PANTHER" id="PTHR42964:SF1">
    <property type="entry name" value="POLYKETIDE BIOSYNTHESIS ENOYL-COA HYDRATASE PKSH-RELATED"/>
    <property type="match status" value="1"/>
</dbReference>
<dbReference type="PANTHER" id="PTHR42964">
    <property type="entry name" value="ENOYL-COA HYDRATASE"/>
    <property type="match status" value="1"/>
</dbReference>
<dbReference type="AlphaFoldDB" id="A0A558EB94"/>
<dbReference type="InterPro" id="IPR051683">
    <property type="entry name" value="Enoyl-CoA_Hydratase/Isomerase"/>
</dbReference>
<dbReference type="Gene3D" id="3.90.226.10">
    <property type="entry name" value="2-enoyl-CoA Hydratase, Chain A, domain 1"/>
    <property type="match status" value="1"/>
</dbReference>
<dbReference type="GO" id="GO:0016853">
    <property type="term" value="F:isomerase activity"/>
    <property type="evidence" value="ECO:0007669"/>
    <property type="project" value="UniProtKB-KW"/>
</dbReference>
<dbReference type="Pfam" id="PF00378">
    <property type="entry name" value="ECH_1"/>
    <property type="match status" value="1"/>
</dbReference>
<dbReference type="EMBL" id="VMNI01000013">
    <property type="protein sequence ID" value="TVO75375.1"/>
    <property type="molecule type" value="Genomic_DNA"/>
</dbReference>
<evidence type="ECO:0000313" key="2">
    <source>
        <dbReference type="EMBL" id="TVO75375.1"/>
    </source>
</evidence>
<protein>
    <submittedName>
        <fullName evidence="2">Enoyl-CoA hydratase/isomerase family protein</fullName>
    </submittedName>
</protein>
<proteinExistence type="inferred from homology"/>
<evidence type="ECO:0000256" key="1">
    <source>
        <dbReference type="ARBA" id="ARBA00005254"/>
    </source>
</evidence>
<dbReference type="CDD" id="cd06558">
    <property type="entry name" value="crotonase-like"/>
    <property type="match status" value="1"/>
</dbReference>
<keyword evidence="2" id="KW-0413">Isomerase</keyword>
<reference evidence="2 3" key="1">
    <citation type="submission" date="2019-07" db="EMBL/GenBank/DDBJ databases">
        <title>The pathways for chlorine oxyanion respiration interact through the shared metabolite chlorate.</title>
        <authorList>
            <person name="Barnum T.P."/>
            <person name="Cheng Y."/>
            <person name="Hill K.A."/>
            <person name="Lucas L.N."/>
            <person name="Carlson H.K."/>
            <person name="Coates J.D."/>
        </authorList>
    </citation>
    <scope>NUCLEOTIDE SEQUENCE [LARGE SCALE GENOMIC DNA]</scope>
    <source>
        <strain evidence="2 3">SFB-1</strain>
    </source>
</reference>
<dbReference type="InterPro" id="IPR029045">
    <property type="entry name" value="ClpP/crotonase-like_dom_sf"/>
</dbReference>
<sequence>MTFESIDMVMDDGLARVTLNQAEQGNPFNATLCREWLELANALASERTLRAILITARGKYFSVGGDIRMFTRNLDVLPERIREWTGTLHAGIARIARLDAPTVVAVHGVAMGGAVGLVASCDLVYASGSASFGAAYPSIGYSCDAGSSKALASRMGVSRGKRFLLCNETLDVSAAADCGLVDFVVDAEALQADAEAAARRFANGPTQAYGDIRRLFSNVMQQSLEAQLEDEAQSLARMAGTEDAREGILAFSEKRRPTFKGR</sequence>
<comment type="similarity">
    <text evidence="1">Belongs to the enoyl-CoA hydratase/isomerase family.</text>
</comment>